<evidence type="ECO:0000256" key="5">
    <source>
        <dbReference type="ARBA" id="ARBA00022692"/>
    </source>
</evidence>
<dbReference type="GO" id="GO:0033617">
    <property type="term" value="P:mitochondrial respiratory chain complex IV assembly"/>
    <property type="evidence" value="ECO:0007669"/>
    <property type="project" value="UniProtKB-UniRule"/>
</dbReference>
<evidence type="ECO:0000256" key="2">
    <source>
        <dbReference type="ARBA" id="ARBA00004304"/>
    </source>
</evidence>
<evidence type="ECO:0000256" key="6">
    <source>
        <dbReference type="ARBA" id="ARBA00022989"/>
    </source>
</evidence>
<evidence type="ECO:0000259" key="11">
    <source>
        <dbReference type="Pfam" id="PF09813"/>
    </source>
</evidence>
<keyword evidence="9" id="KW-0999">Mitochondrion inner membrane</keyword>
<keyword evidence="8 9" id="KW-0472">Membrane</keyword>
<dbReference type="Proteomes" id="UP000789759">
    <property type="component" value="Unassembled WGS sequence"/>
</dbReference>
<dbReference type="AlphaFoldDB" id="A0A9N9K734"/>
<dbReference type="PANTHER" id="PTHR15642">
    <property type="entry name" value="CYTOCHROME C OXIDASE ASSEMBLY FACTOR 3, MITOCHONDRIAL"/>
    <property type="match status" value="1"/>
</dbReference>
<comment type="caution">
    <text evidence="12">The sequence shown here is derived from an EMBL/GenBank/DDBJ whole genome shotgun (WGS) entry which is preliminary data.</text>
</comment>
<comment type="similarity">
    <text evidence="3 9">Belongs to the COA3 family.</text>
</comment>
<evidence type="ECO:0000256" key="10">
    <source>
        <dbReference type="SAM" id="MobiDB-lite"/>
    </source>
</evidence>
<evidence type="ECO:0000256" key="7">
    <source>
        <dbReference type="ARBA" id="ARBA00023128"/>
    </source>
</evidence>
<reference evidence="12" key="1">
    <citation type="submission" date="2021-06" db="EMBL/GenBank/DDBJ databases">
        <authorList>
            <person name="Kallberg Y."/>
            <person name="Tangrot J."/>
            <person name="Rosling A."/>
        </authorList>
    </citation>
    <scope>NUCLEOTIDE SEQUENCE</scope>
    <source>
        <strain evidence="12">FL966</strain>
    </source>
</reference>
<comment type="subcellular location">
    <subcellularLocation>
        <location evidence="2">Mitochondrion membrane</location>
        <topology evidence="2">Single-pass membrane protein</topology>
    </subcellularLocation>
</comment>
<evidence type="ECO:0000313" key="12">
    <source>
        <dbReference type="EMBL" id="CAG8811457.1"/>
    </source>
</evidence>
<gene>
    <name evidence="12" type="ORF">CPELLU_LOCUS18697</name>
</gene>
<feature type="non-terminal residue" evidence="12">
    <location>
        <position position="76"/>
    </location>
</feature>
<dbReference type="EMBL" id="CAJVQA010038873">
    <property type="protein sequence ID" value="CAG8811457.1"/>
    <property type="molecule type" value="Genomic_DNA"/>
</dbReference>
<accession>A0A9N9K734</accession>
<evidence type="ECO:0000256" key="3">
    <source>
        <dbReference type="ARBA" id="ARBA00007035"/>
    </source>
</evidence>
<keyword evidence="6 9" id="KW-1133">Transmembrane helix</keyword>
<evidence type="ECO:0000256" key="1">
    <source>
        <dbReference type="ARBA" id="ARBA00003064"/>
    </source>
</evidence>
<dbReference type="GO" id="GO:0005743">
    <property type="term" value="C:mitochondrial inner membrane"/>
    <property type="evidence" value="ECO:0007669"/>
    <property type="project" value="UniProtKB-UniRule"/>
</dbReference>
<proteinExistence type="inferred from homology"/>
<feature type="transmembrane region" description="Helical" evidence="9">
    <location>
        <begin position="28"/>
        <end position="49"/>
    </location>
</feature>
<keyword evidence="5 9" id="KW-0812">Transmembrane</keyword>
<dbReference type="PANTHER" id="PTHR15642:SF3">
    <property type="entry name" value="CYTOCHROME C OXIDASE ASSEMBLY FACTOR 3 HOMOLOG, MITOCHONDRIAL"/>
    <property type="match status" value="1"/>
</dbReference>
<dbReference type="Pfam" id="PF09813">
    <property type="entry name" value="Coa3_cc"/>
    <property type="match status" value="1"/>
</dbReference>
<evidence type="ECO:0000256" key="8">
    <source>
        <dbReference type="ARBA" id="ARBA00023136"/>
    </source>
</evidence>
<feature type="region of interest" description="Disordered" evidence="10">
    <location>
        <begin position="1"/>
        <end position="20"/>
    </location>
</feature>
<dbReference type="OrthoDB" id="10018333at2759"/>
<comment type="subunit">
    <text evidence="4 9">Component of 250-400 kDa complexes called cytochrome oxidase assembly intermediates or COA complexes.</text>
</comment>
<evidence type="ECO:0000313" key="13">
    <source>
        <dbReference type="Proteomes" id="UP000789759"/>
    </source>
</evidence>
<protein>
    <recommendedName>
        <fullName evidence="9">Cytochrome c oxidase assembly factor 3</fullName>
    </recommendedName>
</protein>
<name>A0A9N9K734_9GLOM</name>
<keyword evidence="13" id="KW-1185">Reference proteome</keyword>
<dbReference type="InterPro" id="IPR041752">
    <property type="entry name" value="Coa3"/>
</dbReference>
<feature type="domain" description="Cytochrome c oxidase assembly factor 3 mitochondrial coiled-coil" evidence="11">
    <location>
        <begin position="20"/>
        <end position="61"/>
    </location>
</feature>
<dbReference type="InterPro" id="IPR018628">
    <property type="entry name" value="Coa3_CC"/>
</dbReference>
<sequence>MALFPPSRYHQAKGYSQSPALQRARRPFFVRNVITGLLLLGFTGAVYTYSIMAVKQDDLGDIPMPHLPADNKESTK</sequence>
<comment type="function">
    <text evidence="1 9">Required for assembly of cytochrome c oxidase (complex IV).</text>
</comment>
<evidence type="ECO:0000256" key="4">
    <source>
        <dbReference type="ARBA" id="ARBA00011351"/>
    </source>
</evidence>
<organism evidence="12 13">
    <name type="scientific">Cetraspora pellucida</name>
    <dbReference type="NCBI Taxonomy" id="1433469"/>
    <lineage>
        <taxon>Eukaryota</taxon>
        <taxon>Fungi</taxon>
        <taxon>Fungi incertae sedis</taxon>
        <taxon>Mucoromycota</taxon>
        <taxon>Glomeromycotina</taxon>
        <taxon>Glomeromycetes</taxon>
        <taxon>Diversisporales</taxon>
        <taxon>Gigasporaceae</taxon>
        <taxon>Cetraspora</taxon>
    </lineage>
</organism>
<keyword evidence="7 9" id="KW-0496">Mitochondrion</keyword>
<evidence type="ECO:0000256" key="9">
    <source>
        <dbReference type="RuleBase" id="RU367056"/>
    </source>
</evidence>